<dbReference type="Proteomes" id="UP001309876">
    <property type="component" value="Unassembled WGS sequence"/>
</dbReference>
<evidence type="ECO:0000313" key="3">
    <source>
        <dbReference type="Proteomes" id="UP001309876"/>
    </source>
</evidence>
<feature type="region of interest" description="Disordered" evidence="1">
    <location>
        <begin position="1"/>
        <end position="230"/>
    </location>
</feature>
<feature type="compositionally biased region" description="Basic and acidic residues" evidence="1">
    <location>
        <begin position="193"/>
        <end position="211"/>
    </location>
</feature>
<sequence length="400" mass="42772">MSRTNDGLDPSSTTDAYSSSRGADSQGANYRSNDGLDASGTSDAYGSTTTSSRTRGTDGLDTNTSDVYDTGSSGRGDYGGGAYRTTDGLDPGSTSDARGGTINRGGDTRYDDRTSGGLGADDTIGSNTRTGGAGRGGDQETSQYTSGGLGADDTYGTEGDTGGNDTGYDHNYGMGTGRTVEQEKGGILPTEPGRVDSRGEEQGLGHSDRGADTTSTSQSGSGGDSTMGKMMEKAGGMFKNEKLQQRGEEKRREAGAVSFFSSQRLSQDFNLVIWKRLLSDYYSLRSEEAREFAGWALRRNNIFPDLQVVPYGDFTFPEDNEGFNELWCRGADTEIPTAMQMTRAGHPKLWAWVQKNMGVVSACPYKGIFDPLDEESASFYDSESDTESDPVQERDFITDV</sequence>
<keyword evidence="3" id="KW-1185">Reference proteome</keyword>
<proteinExistence type="predicted"/>
<feature type="compositionally biased region" description="Acidic residues" evidence="1">
    <location>
        <begin position="379"/>
        <end position="390"/>
    </location>
</feature>
<evidence type="ECO:0000313" key="2">
    <source>
        <dbReference type="EMBL" id="KAK5080900.1"/>
    </source>
</evidence>
<feature type="compositionally biased region" description="Gly residues" evidence="1">
    <location>
        <begin position="73"/>
        <end position="82"/>
    </location>
</feature>
<name>A0AAN7STD8_9EURO</name>
<organism evidence="2 3">
    <name type="scientific">Lithohypha guttulata</name>
    <dbReference type="NCBI Taxonomy" id="1690604"/>
    <lineage>
        <taxon>Eukaryota</taxon>
        <taxon>Fungi</taxon>
        <taxon>Dikarya</taxon>
        <taxon>Ascomycota</taxon>
        <taxon>Pezizomycotina</taxon>
        <taxon>Eurotiomycetes</taxon>
        <taxon>Chaetothyriomycetidae</taxon>
        <taxon>Chaetothyriales</taxon>
        <taxon>Trichomeriaceae</taxon>
        <taxon>Lithohypha</taxon>
    </lineage>
</organism>
<feature type="region of interest" description="Disordered" evidence="1">
    <location>
        <begin position="379"/>
        <end position="400"/>
    </location>
</feature>
<dbReference type="AlphaFoldDB" id="A0AAN7STD8"/>
<protein>
    <submittedName>
        <fullName evidence="2">Uncharacterized protein</fullName>
    </submittedName>
</protein>
<accession>A0AAN7STD8</accession>
<gene>
    <name evidence="2" type="ORF">LTR05_008216</name>
</gene>
<reference evidence="2 3" key="1">
    <citation type="submission" date="2023-08" db="EMBL/GenBank/DDBJ databases">
        <title>Black Yeasts Isolated from many extreme environments.</title>
        <authorList>
            <person name="Coleine C."/>
            <person name="Stajich J.E."/>
            <person name="Selbmann L."/>
        </authorList>
    </citation>
    <scope>NUCLEOTIDE SEQUENCE [LARGE SCALE GENOMIC DNA]</scope>
    <source>
        <strain evidence="2 3">CCFEE 5910</strain>
    </source>
</reference>
<feature type="compositionally biased region" description="Basic and acidic residues" evidence="1">
    <location>
        <begin position="391"/>
        <end position="400"/>
    </location>
</feature>
<dbReference type="EMBL" id="JAVRRJ010000011">
    <property type="protein sequence ID" value="KAK5080900.1"/>
    <property type="molecule type" value="Genomic_DNA"/>
</dbReference>
<evidence type="ECO:0000256" key="1">
    <source>
        <dbReference type="SAM" id="MobiDB-lite"/>
    </source>
</evidence>
<feature type="compositionally biased region" description="Polar residues" evidence="1">
    <location>
        <begin position="1"/>
        <end position="32"/>
    </location>
</feature>
<comment type="caution">
    <text evidence="2">The sequence shown here is derived from an EMBL/GenBank/DDBJ whole genome shotgun (WGS) entry which is preliminary data.</text>
</comment>